<dbReference type="EMBL" id="QMEY01000022">
    <property type="protein sequence ID" value="RBQ15574.1"/>
    <property type="molecule type" value="Genomic_DNA"/>
</dbReference>
<name>A0A366LQH1_9ACTN</name>
<accession>A0A366LQH1</accession>
<dbReference type="GO" id="GO:0016787">
    <property type="term" value="F:hydrolase activity"/>
    <property type="evidence" value="ECO:0007669"/>
    <property type="project" value="UniProtKB-KW"/>
</dbReference>
<comment type="caution">
    <text evidence="3">The sequence shown here is derived from an EMBL/GenBank/DDBJ whole genome shotgun (WGS) entry which is preliminary data.</text>
</comment>
<dbReference type="CDD" id="cd03674">
    <property type="entry name" value="NUDIX_Hydrolase"/>
    <property type="match status" value="1"/>
</dbReference>
<dbReference type="OrthoDB" id="129709at2"/>
<evidence type="ECO:0000256" key="1">
    <source>
        <dbReference type="ARBA" id="ARBA00005582"/>
    </source>
</evidence>
<feature type="domain" description="Nudix hydrolase" evidence="2">
    <location>
        <begin position="43"/>
        <end position="178"/>
    </location>
</feature>
<dbReference type="PANTHER" id="PTHR43736">
    <property type="entry name" value="ADP-RIBOSE PYROPHOSPHATASE"/>
    <property type="match status" value="1"/>
</dbReference>
<protein>
    <submittedName>
        <fullName evidence="3">NUDIX hydrolase</fullName>
    </submittedName>
</protein>
<gene>
    <name evidence="3" type="ORF">DP939_34950</name>
</gene>
<sequence>MTVSRTEIRATLARYLATHPGHDLARLADAPDSTDLTARTTFPLHVTCSAAAIDTTGRVLLIHHRALDRWLLPGGHVEPEDHSLYSAALRELEEETGIPWQHAVSPPAQDISPIDIDIHEIPANPAKGEPAHWHADFRFAFWTKPSQISIQPEEIITFAWRDPHDLPTTHLSTRIATL</sequence>
<comment type="similarity">
    <text evidence="1">Belongs to the Nudix hydrolase family.</text>
</comment>
<dbReference type="Pfam" id="PF00293">
    <property type="entry name" value="NUDIX"/>
    <property type="match status" value="1"/>
</dbReference>
<organism evidence="3 4">
    <name type="scientific">Spongiactinospora rosea</name>
    <dbReference type="NCBI Taxonomy" id="2248750"/>
    <lineage>
        <taxon>Bacteria</taxon>
        <taxon>Bacillati</taxon>
        <taxon>Actinomycetota</taxon>
        <taxon>Actinomycetes</taxon>
        <taxon>Streptosporangiales</taxon>
        <taxon>Streptosporangiaceae</taxon>
        <taxon>Spongiactinospora</taxon>
    </lineage>
</organism>
<proteinExistence type="inferred from homology"/>
<dbReference type="PROSITE" id="PS51462">
    <property type="entry name" value="NUDIX"/>
    <property type="match status" value="1"/>
</dbReference>
<evidence type="ECO:0000313" key="3">
    <source>
        <dbReference type="EMBL" id="RBQ15574.1"/>
    </source>
</evidence>
<dbReference type="RefSeq" id="WP_113985114.1">
    <property type="nucleotide sequence ID" value="NZ_QMEY01000022.1"/>
</dbReference>
<reference evidence="3 4" key="1">
    <citation type="submission" date="2018-06" db="EMBL/GenBank/DDBJ databases">
        <title>Sphaerisporangium craniellae sp. nov., isolated from a marine sponge in the South China Sea.</title>
        <authorList>
            <person name="Li L."/>
        </authorList>
    </citation>
    <scope>NUCLEOTIDE SEQUENCE [LARGE SCALE GENOMIC DNA]</scope>
    <source>
        <strain evidence="3 4">LHW63015</strain>
    </source>
</reference>
<dbReference type="SUPFAM" id="SSF55811">
    <property type="entry name" value="Nudix"/>
    <property type="match status" value="1"/>
</dbReference>
<keyword evidence="4" id="KW-1185">Reference proteome</keyword>
<dbReference type="AlphaFoldDB" id="A0A366LQH1"/>
<dbReference type="PANTHER" id="PTHR43736:SF1">
    <property type="entry name" value="DIHYDRONEOPTERIN TRIPHOSPHATE DIPHOSPHATASE"/>
    <property type="match status" value="1"/>
</dbReference>
<evidence type="ECO:0000313" key="4">
    <source>
        <dbReference type="Proteomes" id="UP000253303"/>
    </source>
</evidence>
<evidence type="ECO:0000259" key="2">
    <source>
        <dbReference type="PROSITE" id="PS51462"/>
    </source>
</evidence>
<dbReference type="Proteomes" id="UP000253303">
    <property type="component" value="Unassembled WGS sequence"/>
</dbReference>
<keyword evidence="3" id="KW-0378">Hydrolase</keyword>
<dbReference type="InterPro" id="IPR000086">
    <property type="entry name" value="NUDIX_hydrolase_dom"/>
</dbReference>
<dbReference type="Gene3D" id="3.90.79.10">
    <property type="entry name" value="Nucleoside Triphosphate Pyrophosphohydrolase"/>
    <property type="match status" value="1"/>
</dbReference>
<dbReference type="InterPro" id="IPR015797">
    <property type="entry name" value="NUDIX_hydrolase-like_dom_sf"/>
</dbReference>